<comment type="similarity">
    <text evidence="1">Belongs to the LysR transcriptional regulatory family.</text>
</comment>
<reference evidence="7" key="1">
    <citation type="journal article" date="2019" name="Int. J. Syst. Evol. Microbiol.">
        <title>The Global Catalogue of Microorganisms (GCM) 10K type strain sequencing project: providing services to taxonomists for standard genome sequencing and annotation.</title>
        <authorList>
            <consortium name="The Broad Institute Genomics Platform"/>
            <consortium name="The Broad Institute Genome Sequencing Center for Infectious Disease"/>
            <person name="Wu L."/>
            <person name="Ma J."/>
        </authorList>
    </citation>
    <scope>NUCLEOTIDE SEQUENCE [LARGE SCALE GENOMIC DNA]</scope>
    <source>
        <strain evidence="7">CGMCC 4.7643</strain>
    </source>
</reference>
<keyword evidence="7" id="KW-1185">Reference proteome</keyword>
<dbReference type="InterPro" id="IPR000847">
    <property type="entry name" value="LysR_HTH_N"/>
</dbReference>
<dbReference type="InterPro" id="IPR050176">
    <property type="entry name" value="LTTR"/>
</dbReference>
<evidence type="ECO:0000256" key="3">
    <source>
        <dbReference type="ARBA" id="ARBA00023125"/>
    </source>
</evidence>
<keyword evidence="4" id="KW-0804">Transcription</keyword>
<comment type="caution">
    <text evidence="6">The sequence shown here is derived from an EMBL/GenBank/DDBJ whole genome shotgun (WGS) entry which is preliminary data.</text>
</comment>
<dbReference type="EMBL" id="JBHUKU010000028">
    <property type="protein sequence ID" value="MFD2465002.1"/>
    <property type="molecule type" value="Genomic_DNA"/>
</dbReference>
<dbReference type="Gene3D" id="3.40.190.10">
    <property type="entry name" value="Periplasmic binding protein-like II"/>
    <property type="match status" value="2"/>
</dbReference>
<dbReference type="PRINTS" id="PR00039">
    <property type="entry name" value="HTHLYSR"/>
</dbReference>
<feature type="domain" description="HTH lysR-type" evidence="5">
    <location>
        <begin position="3"/>
        <end position="60"/>
    </location>
</feature>
<protein>
    <submittedName>
        <fullName evidence="6">LysR family transcriptional regulator</fullName>
    </submittedName>
</protein>
<keyword evidence="2" id="KW-0805">Transcription regulation</keyword>
<dbReference type="PROSITE" id="PS50931">
    <property type="entry name" value="HTH_LYSR"/>
    <property type="match status" value="1"/>
</dbReference>
<dbReference type="RefSeq" id="WP_345399249.1">
    <property type="nucleotide sequence ID" value="NZ_BAABHG010000010.1"/>
</dbReference>
<evidence type="ECO:0000313" key="6">
    <source>
        <dbReference type="EMBL" id="MFD2465002.1"/>
    </source>
</evidence>
<sequence length="286" mass="31289">MVIDPVLLRTFLAVADSGGFSEAARRLGLGQSTVSQHVRRLESLLGRELFVRDTHRVALTGDGEVMTGFARDLLERQDRAIRYFARPEPRGRVRLGVCEDLVLSRLPELLRRFRRGHPLIDLELTVELSGVLHERLAEGKLDLIFAKRGPDEGGLPVWTDTLSWAGAPGLCLDPAEPVPLVVYPEPSITRARALETLRRNGFRWRVACTCTHLNGLRAALLAGLGVGLFATSMVPPGLAAPPTHLPDPGEVVFGLAGRRPLTHGPIAALSDLIRSHPWAARPEPVH</sequence>
<dbReference type="SUPFAM" id="SSF46785">
    <property type="entry name" value="Winged helix' DNA-binding domain"/>
    <property type="match status" value="1"/>
</dbReference>
<dbReference type="Proteomes" id="UP001597419">
    <property type="component" value="Unassembled WGS sequence"/>
</dbReference>
<dbReference type="InterPro" id="IPR005119">
    <property type="entry name" value="LysR_subst-bd"/>
</dbReference>
<name>A0ABW5GWV9_9PSEU</name>
<keyword evidence="3" id="KW-0238">DNA-binding</keyword>
<evidence type="ECO:0000256" key="2">
    <source>
        <dbReference type="ARBA" id="ARBA00023015"/>
    </source>
</evidence>
<dbReference type="Gene3D" id="1.10.10.10">
    <property type="entry name" value="Winged helix-like DNA-binding domain superfamily/Winged helix DNA-binding domain"/>
    <property type="match status" value="1"/>
</dbReference>
<proteinExistence type="inferred from homology"/>
<evidence type="ECO:0000256" key="4">
    <source>
        <dbReference type="ARBA" id="ARBA00023163"/>
    </source>
</evidence>
<gene>
    <name evidence="6" type="ORF">ACFSYJ_40735</name>
</gene>
<evidence type="ECO:0000259" key="5">
    <source>
        <dbReference type="PROSITE" id="PS50931"/>
    </source>
</evidence>
<dbReference type="SUPFAM" id="SSF53850">
    <property type="entry name" value="Periplasmic binding protein-like II"/>
    <property type="match status" value="1"/>
</dbReference>
<dbReference type="InterPro" id="IPR036388">
    <property type="entry name" value="WH-like_DNA-bd_sf"/>
</dbReference>
<evidence type="ECO:0000313" key="7">
    <source>
        <dbReference type="Proteomes" id="UP001597419"/>
    </source>
</evidence>
<dbReference type="PANTHER" id="PTHR30579:SF7">
    <property type="entry name" value="HTH-TYPE TRANSCRIPTIONAL REGULATOR LRHA-RELATED"/>
    <property type="match status" value="1"/>
</dbReference>
<accession>A0ABW5GWV9</accession>
<dbReference type="PANTHER" id="PTHR30579">
    <property type="entry name" value="TRANSCRIPTIONAL REGULATOR"/>
    <property type="match status" value="1"/>
</dbReference>
<evidence type="ECO:0000256" key="1">
    <source>
        <dbReference type="ARBA" id="ARBA00009437"/>
    </source>
</evidence>
<dbReference type="InterPro" id="IPR036390">
    <property type="entry name" value="WH_DNA-bd_sf"/>
</dbReference>
<organism evidence="6 7">
    <name type="scientific">Amycolatopsis samaneae</name>
    <dbReference type="NCBI Taxonomy" id="664691"/>
    <lineage>
        <taxon>Bacteria</taxon>
        <taxon>Bacillati</taxon>
        <taxon>Actinomycetota</taxon>
        <taxon>Actinomycetes</taxon>
        <taxon>Pseudonocardiales</taxon>
        <taxon>Pseudonocardiaceae</taxon>
        <taxon>Amycolatopsis</taxon>
    </lineage>
</organism>
<dbReference type="Pfam" id="PF00126">
    <property type="entry name" value="HTH_1"/>
    <property type="match status" value="1"/>
</dbReference>
<dbReference type="Pfam" id="PF03466">
    <property type="entry name" value="LysR_substrate"/>
    <property type="match status" value="1"/>
</dbReference>